<keyword evidence="2" id="KW-1185">Reference proteome</keyword>
<dbReference type="EMBL" id="KZ505700">
    <property type="protein sequence ID" value="PKU46739.1"/>
    <property type="molecule type" value="Genomic_DNA"/>
</dbReference>
<evidence type="ECO:0000313" key="1">
    <source>
        <dbReference type="EMBL" id="PKU46739.1"/>
    </source>
</evidence>
<reference evidence="2" key="2">
    <citation type="submission" date="2017-12" db="EMBL/GenBank/DDBJ databases">
        <title>Genome sequence of the Bar-tailed Godwit (Limosa lapponica baueri).</title>
        <authorList>
            <person name="Lima N.C.B."/>
            <person name="Parody-Merino A.M."/>
            <person name="Battley P.F."/>
            <person name="Fidler A.E."/>
            <person name="Prosdocimi F."/>
        </authorList>
    </citation>
    <scope>NUCLEOTIDE SEQUENCE [LARGE SCALE GENOMIC DNA]</scope>
</reference>
<proteinExistence type="predicted"/>
<organism evidence="1 2">
    <name type="scientific">Limosa lapponica baueri</name>
    <dbReference type="NCBI Taxonomy" id="1758121"/>
    <lineage>
        <taxon>Eukaryota</taxon>
        <taxon>Metazoa</taxon>
        <taxon>Chordata</taxon>
        <taxon>Craniata</taxon>
        <taxon>Vertebrata</taxon>
        <taxon>Euteleostomi</taxon>
        <taxon>Archelosauria</taxon>
        <taxon>Archosauria</taxon>
        <taxon>Dinosauria</taxon>
        <taxon>Saurischia</taxon>
        <taxon>Theropoda</taxon>
        <taxon>Coelurosauria</taxon>
        <taxon>Aves</taxon>
        <taxon>Neognathae</taxon>
        <taxon>Neoaves</taxon>
        <taxon>Charadriiformes</taxon>
        <taxon>Scolopacidae</taxon>
        <taxon>Limosa</taxon>
    </lineage>
</organism>
<protein>
    <submittedName>
        <fullName evidence="1">Uncharacterized protein</fullName>
    </submittedName>
</protein>
<reference evidence="2" key="1">
    <citation type="submission" date="2017-11" db="EMBL/GenBank/DDBJ databases">
        <authorList>
            <person name="Lima N.C."/>
            <person name="Parody-Merino A.M."/>
            <person name="Battley P.F."/>
            <person name="Fidler A.E."/>
            <person name="Prosdocimi F."/>
        </authorList>
    </citation>
    <scope>NUCLEOTIDE SEQUENCE [LARGE SCALE GENOMIC DNA]</scope>
</reference>
<accession>A0A2I0UL18</accession>
<dbReference type="AlphaFoldDB" id="A0A2I0UL18"/>
<sequence length="162" mass="17858">MIGEKGGLSSQATWALPLGQELYSCMGKPIRLMDHGGLSKSLLNLKECEFTELMVVYIRVQHFCAGPVTSEEATVLYHIILVKKEEQRKAGETGSNTTLTLLRGAIDDSISDSPRTTFLANGKTISELPNCIFHLISVLKNLDMTKFGLSMEYEEKKDSGLS</sequence>
<dbReference type="Proteomes" id="UP000233556">
    <property type="component" value="Unassembled WGS sequence"/>
</dbReference>
<gene>
    <name evidence="1" type="ORF">llap_2987</name>
</gene>
<name>A0A2I0UL18_LIMLA</name>
<evidence type="ECO:0000313" key="2">
    <source>
        <dbReference type="Proteomes" id="UP000233556"/>
    </source>
</evidence>